<gene>
    <name evidence="2" type="ORF">ACFO3D_16540</name>
</gene>
<dbReference type="Pfam" id="PF00583">
    <property type="entry name" value="Acetyltransf_1"/>
    <property type="match status" value="1"/>
</dbReference>
<dbReference type="EMBL" id="JBHSFU010000011">
    <property type="protein sequence ID" value="MFC4559794.1"/>
    <property type="molecule type" value="Genomic_DNA"/>
</dbReference>
<dbReference type="PROSITE" id="PS51186">
    <property type="entry name" value="GNAT"/>
    <property type="match status" value="1"/>
</dbReference>
<dbReference type="EC" id="2.3.1.-" evidence="2"/>
<keyword evidence="2" id="KW-0808">Transferase</keyword>
<proteinExistence type="predicted"/>
<name>A0ABV9DN73_9BACI</name>
<dbReference type="Gene3D" id="3.40.630.30">
    <property type="match status" value="1"/>
</dbReference>
<organism evidence="2 3">
    <name type="scientific">Virgibacillus kekensis</name>
    <dbReference type="NCBI Taxonomy" id="202261"/>
    <lineage>
        <taxon>Bacteria</taxon>
        <taxon>Bacillati</taxon>
        <taxon>Bacillota</taxon>
        <taxon>Bacilli</taxon>
        <taxon>Bacillales</taxon>
        <taxon>Bacillaceae</taxon>
        <taxon>Virgibacillus</taxon>
    </lineage>
</organism>
<accession>A0ABV9DN73</accession>
<feature type="domain" description="N-acetyltransferase" evidence="1">
    <location>
        <begin position="17"/>
        <end position="188"/>
    </location>
</feature>
<dbReference type="RefSeq" id="WP_390298662.1">
    <property type="nucleotide sequence ID" value="NZ_JBHSFU010000011.1"/>
</dbReference>
<dbReference type="Proteomes" id="UP001595989">
    <property type="component" value="Unassembled WGS sequence"/>
</dbReference>
<keyword evidence="2" id="KW-0012">Acyltransferase</keyword>
<evidence type="ECO:0000313" key="2">
    <source>
        <dbReference type="EMBL" id="MFC4559794.1"/>
    </source>
</evidence>
<reference evidence="3" key="1">
    <citation type="journal article" date="2019" name="Int. J. Syst. Evol. Microbiol.">
        <title>The Global Catalogue of Microorganisms (GCM) 10K type strain sequencing project: providing services to taxonomists for standard genome sequencing and annotation.</title>
        <authorList>
            <consortium name="The Broad Institute Genomics Platform"/>
            <consortium name="The Broad Institute Genome Sequencing Center for Infectious Disease"/>
            <person name="Wu L."/>
            <person name="Ma J."/>
        </authorList>
    </citation>
    <scope>NUCLEOTIDE SEQUENCE [LARGE SCALE GENOMIC DNA]</scope>
    <source>
        <strain evidence="3">CGMCC 4.7426</strain>
    </source>
</reference>
<evidence type="ECO:0000313" key="3">
    <source>
        <dbReference type="Proteomes" id="UP001595989"/>
    </source>
</evidence>
<dbReference type="GO" id="GO:0016746">
    <property type="term" value="F:acyltransferase activity"/>
    <property type="evidence" value="ECO:0007669"/>
    <property type="project" value="UniProtKB-KW"/>
</dbReference>
<evidence type="ECO:0000259" key="1">
    <source>
        <dbReference type="PROSITE" id="PS51186"/>
    </source>
</evidence>
<sequence length="195" mass="21860">MPLEGFFQEGRRILGDYIISPFGEGEDELKAIADLYFVTFQEEDSSKQQALATIRKHTGYEGFVGFQAHHKDGMLAGVAYGYTSKPGQFYREKLAAQLPDEQAQRWLSDCFEFVELAVHPDYKRRGLASNLHDMLLGETGHKTAVLTTAVDNEPAIGLYAKKGWEVIKNDVPVLSEDNPQLIMGKYLNQTNIGLD</sequence>
<dbReference type="InterPro" id="IPR000182">
    <property type="entry name" value="GNAT_dom"/>
</dbReference>
<dbReference type="InterPro" id="IPR016181">
    <property type="entry name" value="Acyl_CoA_acyltransferase"/>
</dbReference>
<protein>
    <submittedName>
        <fullName evidence="2">GNAT family N-acetyltransferase</fullName>
        <ecNumber evidence="2">2.3.1.-</ecNumber>
    </submittedName>
</protein>
<comment type="caution">
    <text evidence="2">The sequence shown here is derived from an EMBL/GenBank/DDBJ whole genome shotgun (WGS) entry which is preliminary data.</text>
</comment>
<keyword evidence="3" id="KW-1185">Reference proteome</keyword>
<dbReference type="SUPFAM" id="SSF55729">
    <property type="entry name" value="Acyl-CoA N-acyltransferases (Nat)"/>
    <property type="match status" value="1"/>
</dbReference>